<accession>A0A6M3KE50</accession>
<gene>
    <name evidence="1" type="ORF">MM415A00827_0018</name>
</gene>
<evidence type="ECO:0000313" key="1">
    <source>
        <dbReference type="EMBL" id="QJA79825.1"/>
    </source>
</evidence>
<sequence>MDDDIIYRLVFGGAKPEQVREIMMQIYSWRNFDVTPEELSAHISDIISANQPEKSARKPLHLQIEEFVTFVANKADLSQSVTFSLQDCYIHLGIREATEKASCRMVISRMVSRGQIEPAGHKSGIYRLVNSEDRSIDLGDLSDLKGEMRIGFPMNVHKFIKVMPHTVYIIAGETDSGKSAYLLNFAKMNSQLHRVHYHSSEMGKAEFLDRLQYFWANASDNKNMKFYERSNDFASAIKRNPDDIHIVDYMQMFDNFYLMAEYIDRIGKAINNGLAFIAIQKPKGRDEGLGGERTKDLSRLYLAMSPGCLKIVKAKNWKDPKYNPNGLEMCFKLSEGCHFYPQGEWYKP</sequence>
<organism evidence="1">
    <name type="scientific">viral metagenome</name>
    <dbReference type="NCBI Taxonomy" id="1070528"/>
    <lineage>
        <taxon>unclassified sequences</taxon>
        <taxon>metagenomes</taxon>
        <taxon>organismal metagenomes</taxon>
    </lineage>
</organism>
<dbReference type="SUPFAM" id="SSF52540">
    <property type="entry name" value="P-loop containing nucleoside triphosphate hydrolases"/>
    <property type="match status" value="1"/>
</dbReference>
<reference evidence="1" key="1">
    <citation type="submission" date="2020-03" db="EMBL/GenBank/DDBJ databases">
        <title>The deep terrestrial virosphere.</title>
        <authorList>
            <person name="Holmfeldt K."/>
            <person name="Nilsson E."/>
            <person name="Simone D."/>
            <person name="Lopez-Fernandez M."/>
            <person name="Wu X."/>
            <person name="de Brujin I."/>
            <person name="Lundin D."/>
            <person name="Andersson A."/>
            <person name="Bertilsson S."/>
            <person name="Dopson M."/>
        </authorList>
    </citation>
    <scope>NUCLEOTIDE SEQUENCE</scope>
    <source>
        <strain evidence="1">MM415A00827</strain>
    </source>
</reference>
<dbReference type="AlphaFoldDB" id="A0A6M3KE50"/>
<dbReference type="InterPro" id="IPR027417">
    <property type="entry name" value="P-loop_NTPase"/>
</dbReference>
<proteinExistence type="predicted"/>
<protein>
    <submittedName>
        <fullName evidence="1">Uncharacterized protein</fullName>
    </submittedName>
</protein>
<name>A0A6M3KE50_9ZZZZ</name>
<dbReference type="Gene3D" id="3.40.50.300">
    <property type="entry name" value="P-loop containing nucleotide triphosphate hydrolases"/>
    <property type="match status" value="1"/>
</dbReference>
<dbReference type="EMBL" id="MT142396">
    <property type="protein sequence ID" value="QJA79825.1"/>
    <property type="molecule type" value="Genomic_DNA"/>
</dbReference>